<feature type="region of interest" description="Disordered" evidence="1">
    <location>
        <begin position="1"/>
        <end position="30"/>
    </location>
</feature>
<evidence type="ECO:0000256" key="1">
    <source>
        <dbReference type="SAM" id="MobiDB-lite"/>
    </source>
</evidence>
<organism evidence="2 3">
    <name type="scientific">Aegilops tauschii subsp. strangulata</name>
    <name type="common">Goatgrass</name>
    <dbReference type="NCBI Taxonomy" id="200361"/>
    <lineage>
        <taxon>Eukaryota</taxon>
        <taxon>Viridiplantae</taxon>
        <taxon>Streptophyta</taxon>
        <taxon>Embryophyta</taxon>
        <taxon>Tracheophyta</taxon>
        <taxon>Spermatophyta</taxon>
        <taxon>Magnoliopsida</taxon>
        <taxon>Liliopsida</taxon>
        <taxon>Poales</taxon>
        <taxon>Poaceae</taxon>
        <taxon>BOP clade</taxon>
        <taxon>Pooideae</taxon>
        <taxon>Triticodae</taxon>
        <taxon>Triticeae</taxon>
        <taxon>Triticinae</taxon>
        <taxon>Aegilops</taxon>
    </lineage>
</organism>
<reference evidence="2" key="4">
    <citation type="submission" date="2019-03" db="UniProtKB">
        <authorList>
            <consortium name="EnsemblPlants"/>
        </authorList>
    </citation>
    <scope>IDENTIFICATION</scope>
</reference>
<dbReference type="Gramene" id="AET3Gv20536200.20">
    <property type="protein sequence ID" value="AET3Gv20536200.20"/>
    <property type="gene ID" value="AET3Gv20536200"/>
</dbReference>
<accession>A0A453F0U9</accession>
<evidence type="ECO:0000313" key="2">
    <source>
        <dbReference type="EnsemblPlants" id="AET3Gv20536200.20"/>
    </source>
</evidence>
<evidence type="ECO:0000313" key="3">
    <source>
        <dbReference type="Proteomes" id="UP000015105"/>
    </source>
</evidence>
<proteinExistence type="predicted"/>
<reference evidence="3" key="1">
    <citation type="journal article" date="2014" name="Science">
        <title>Ancient hybridizations among the ancestral genomes of bread wheat.</title>
        <authorList>
            <consortium name="International Wheat Genome Sequencing Consortium,"/>
            <person name="Marcussen T."/>
            <person name="Sandve S.R."/>
            <person name="Heier L."/>
            <person name="Spannagl M."/>
            <person name="Pfeifer M."/>
            <person name="Jakobsen K.S."/>
            <person name="Wulff B.B."/>
            <person name="Steuernagel B."/>
            <person name="Mayer K.F."/>
            <person name="Olsen O.A."/>
        </authorList>
    </citation>
    <scope>NUCLEOTIDE SEQUENCE [LARGE SCALE GENOMIC DNA]</scope>
    <source>
        <strain evidence="3">cv. AL8/78</strain>
    </source>
</reference>
<reference evidence="2" key="3">
    <citation type="journal article" date="2017" name="Nature">
        <title>Genome sequence of the progenitor of the wheat D genome Aegilops tauschii.</title>
        <authorList>
            <person name="Luo M.C."/>
            <person name="Gu Y.Q."/>
            <person name="Puiu D."/>
            <person name="Wang H."/>
            <person name="Twardziok S.O."/>
            <person name="Deal K.R."/>
            <person name="Huo N."/>
            <person name="Zhu T."/>
            <person name="Wang L."/>
            <person name="Wang Y."/>
            <person name="McGuire P.E."/>
            <person name="Liu S."/>
            <person name="Long H."/>
            <person name="Ramasamy R.K."/>
            <person name="Rodriguez J.C."/>
            <person name="Van S.L."/>
            <person name="Yuan L."/>
            <person name="Wang Z."/>
            <person name="Xia Z."/>
            <person name="Xiao L."/>
            <person name="Anderson O.D."/>
            <person name="Ouyang S."/>
            <person name="Liang Y."/>
            <person name="Zimin A.V."/>
            <person name="Pertea G."/>
            <person name="Qi P."/>
            <person name="Bennetzen J.L."/>
            <person name="Dai X."/>
            <person name="Dawson M.W."/>
            <person name="Muller H.G."/>
            <person name="Kugler K."/>
            <person name="Rivarola-Duarte L."/>
            <person name="Spannagl M."/>
            <person name="Mayer K.F.X."/>
            <person name="Lu F.H."/>
            <person name="Bevan M.W."/>
            <person name="Leroy P."/>
            <person name="Li P."/>
            <person name="You F.M."/>
            <person name="Sun Q."/>
            <person name="Liu Z."/>
            <person name="Lyons E."/>
            <person name="Wicker T."/>
            <person name="Salzberg S.L."/>
            <person name="Devos K.M."/>
            <person name="Dvorak J."/>
        </authorList>
    </citation>
    <scope>NUCLEOTIDE SEQUENCE [LARGE SCALE GENOMIC DNA]</scope>
    <source>
        <strain evidence="2">cv. AL8/78</strain>
    </source>
</reference>
<protein>
    <submittedName>
        <fullName evidence="2">Uncharacterized protein</fullName>
    </submittedName>
</protein>
<dbReference type="EnsemblPlants" id="AET3Gv20536200.20">
    <property type="protein sequence ID" value="AET3Gv20536200.20"/>
    <property type="gene ID" value="AET3Gv20536200"/>
</dbReference>
<sequence>EGARSRRNTDNGTPAAPHWPYAPLADQEPHRRRIWARIRSTAHRHQLSPKKHQTMEATTTATQLGPPALAVAHDLPTGTSLAAPLGHRREPPPRHLQRLAAATAANTGDNGGRGDA</sequence>
<feature type="region of interest" description="Disordered" evidence="1">
    <location>
        <begin position="75"/>
        <end position="116"/>
    </location>
</feature>
<reference evidence="2" key="5">
    <citation type="journal article" date="2021" name="G3 (Bethesda)">
        <title>Aegilops tauschii genome assembly Aet v5.0 features greater sequence contiguity and improved annotation.</title>
        <authorList>
            <person name="Wang L."/>
            <person name="Zhu T."/>
            <person name="Rodriguez J.C."/>
            <person name="Deal K.R."/>
            <person name="Dubcovsky J."/>
            <person name="McGuire P.E."/>
            <person name="Lux T."/>
            <person name="Spannagl M."/>
            <person name="Mayer K.F.X."/>
            <person name="Baldrich P."/>
            <person name="Meyers B.C."/>
            <person name="Huo N."/>
            <person name="Gu Y.Q."/>
            <person name="Zhou H."/>
            <person name="Devos K.M."/>
            <person name="Bennetzen J.L."/>
            <person name="Unver T."/>
            <person name="Budak H."/>
            <person name="Gulick P.J."/>
            <person name="Galiba G."/>
            <person name="Kalapos B."/>
            <person name="Nelson D.R."/>
            <person name="Li P."/>
            <person name="You F.M."/>
            <person name="Luo M.C."/>
            <person name="Dvorak J."/>
        </authorList>
    </citation>
    <scope>NUCLEOTIDE SEQUENCE [LARGE SCALE GENOMIC DNA]</scope>
    <source>
        <strain evidence="2">cv. AL8/78</strain>
    </source>
</reference>
<keyword evidence="3" id="KW-1185">Reference proteome</keyword>
<dbReference type="Proteomes" id="UP000015105">
    <property type="component" value="Chromosome 3D"/>
</dbReference>
<reference evidence="3" key="2">
    <citation type="journal article" date="2017" name="Nat. Plants">
        <title>The Aegilops tauschii genome reveals multiple impacts of transposons.</title>
        <authorList>
            <person name="Zhao G."/>
            <person name="Zou C."/>
            <person name="Li K."/>
            <person name="Wang K."/>
            <person name="Li T."/>
            <person name="Gao L."/>
            <person name="Zhang X."/>
            <person name="Wang H."/>
            <person name="Yang Z."/>
            <person name="Liu X."/>
            <person name="Jiang W."/>
            <person name="Mao L."/>
            <person name="Kong X."/>
            <person name="Jiao Y."/>
            <person name="Jia J."/>
        </authorList>
    </citation>
    <scope>NUCLEOTIDE SEQUENCE [LARGE SCALE GENOMIC DNA]</scope>
    <source>
        <strain evidence="3">cv. AL8/78</strain>
    </source>
</reference>
<dbReference type="AlphaFoldDB" id="A0A453F0U9"/>
<name>A0A453F0U9_AEGTS</name>